<dbReference type="GO" id="GO:0007165">
    <property type="term" value="P:signal transduction"/>
    <property type="evidence" value="ECO:0007669"/>
    <property type="project" value="InterPro"/>
</dbReference>
<name>A0A0A2V4F6_PARBA</name>
<dbReference type="AlphaFoldDB" id="A0A0A2V4F6"/>
<evidence type="ECO:0000256" key="2">
    <source>
        <dbReference type="ARBA" id="ARBA00023134"/>
    </source>
</evidence>
<dbReference type="OrthoDB" id="4500237at2759"/>
<dbReference type="PROSITE" id="PS51421">
    <property type="entry name" value="RAS"/>
    <property type="match status" value="1"/>
</dbReference>
<dbReference type="InterPro" id="IPR020849">
    <property type="entry name" value="Small_GTPase_Ras-type"/>
</dbReference>
<dbReference type="InterPro" id="IPR001806">
    <property type="entry name" value="Small_GTPase"/>
</dbReference>
<dbReference type="InterPro" id="IPR027417">
    <property type="entry name" value="P-loop_NTPase"/>
</dbReference>
<protein>
    <submittedName>
        <fullName evidence="3">Uncharacterized protein</fullName>
    </submittedName>
</protein>
<organism evidence="3 4">
    <name type="scientific">Paracoccidioides lutzii (strain ATCC MYA-826 / Pb01)</name>
    <name type="common">Paracoccidioides brasiliensis</name>
    <dbReference type="NCBI Taxonomy" id="502779"/>
    <lineage>
        <taxon>Eukaryota</taxon>
        <taxon>Fungi</taxon>
        <taxon>Dikarya</taxon>
        <taxon>Ascomycota</taxon>
        <taxon>Pezizomycotina</taxon>
        <taxon>Eurotiomycetes</taxon>
        <taxon>Eurotiomycetidae</taxon>
        <taxon>Onygenales</taxon>
        <taxon>Ajellomycetaceae</taxon>
        <taxon>Paracoccidioides</taxon>
    </lineage>
</organism>
<dbReference type="GeneID" id="26970999"/>
<sequence>MSSASRSLPDTVKIIVMGQCHFRSEIFSNQPSSFNHAVSAKDIIAKVFLCQYLLQYWDDTYDPTTSGTYCKQTVVDGKVVLVDVLNLSLGICSRKDEFGPVIHQYAKSSDGFIFLYDVTSREGLSCILEIHEAFLRHTRSASTFDCCLGPPLPLYVQSTKRLYQLESSKTLKQFTCFPRLPHELQLAVLRAALVSSDPVVLPTPHINGININILKVCKLFHEEGTRIFWKENIFTFWKPFCIVAETAFVTPAKSRAVTTEEGQELAYRLGCNFVELSSKSYGDVENVFTGLIRKHRSRIAEVSRPSGYMPRGQNLVRIAHVRALIRAIRSLVRTFKQRTSRIFT</sequence>
<dbReference type="Gene3D" id="3.40.50.300">
    <property type="entry name" value="P-loop containing nucleotide triphosphate hydrolases"/>
    <property type="match status" value="2"/>
</dbReference>
<accession>A0A0A2V4F6</accession>
<dbReference type="SUPFAM" id="SSF52540">
    <property type="entry name" value="P-loop containing nucleoside triphosphate hydrolases"/>
    <property type="match status" value="1"/>
</dbReference>
<dbReference type="GO" id="GO:0016020">
    <property type="term" value="C:membrane"/>
    <property type="evidence" value="ECO:0007669"/>
    <property type="project" value="InterPro"/>
</dbReference>
<evidence type="ECO:0000313" key="3">
    <source>
        <dbReference type="EMBL" id="KGQ01035.1"/>
    </source>
</evidence>
<dbReference type="Pfam" id="PF00071">
    <property type="entry name" value="Ras"/>
    <property type="match status" value="2"/>
</dbReference>
<dbReference type="GO" id="GO:0003924">
    <property type="term" value="F:GTPase activity"/>
    <property type="evidence" value="ECO:0007669"/>
    <property type="project" value="InterPro"/>
</dbReference>
<dbReference type="KEGG" id="pbl:PAAG_12286"/>
<dbReference type="STRING" id="502779.A0A0A2V4F6"/>
<evidence type="ECO:0000256" key="1">
    <source>
        <dbReference type="ARBA" id="ARBA00022741"/>
    </source>
</evidence>
<keyword evidence="4" id="KW-1185">Reference proteome</keyword>
<dbReference type="EMBL" id="KN294011">
    <property type="protein sequence ID" value="KGQ01035.1"/>
    <property type="molecule type" value="Genomic_DNA"/>
</dbReference>
<keyword evidence="1" id="KW-0547">Nucleotide-binding</keyword>
<proteinExistence type="predicted"/>
<reference evidence="3 4" key="1">
    <citation type="journal article" date="2011" name="PLoS Genet.">
        <title>Comparative genomic analysis of human fungal pathogens causing paracoccidioidomycosis.</title>
        <authorList>
            <person name="Desjardins C.A."/>
            <person name="Champion M.D."/>
            <person name="Holder J.W."/>
            <person name="Muszewska A."/>
            <person name="Goldberg J."/>
            <person name="Bailao A.M."/>
            <person name="Brigido M.M."/>
            <person name="Ferreira M.E."/>
            <person name="Garcia A.M."/>
            <person name="Grynberg M."/>
            <person name="Gujja S."/>
            <person name="Heiman D.I."/>
            <person name="Henn M.R."/>
            <person name="Kodira C.D."/>
            <person name="Leon-Narvaez H."/>
            <person name="Longo L.V."/>
            <person name="Ma L.J."/>
            <person name="Malavazi I."/>
            <person name="Matsuo A.L."/>
            <person name="Morais F.V."/>
            <person name="Pereira M."/>
            <person name="Rodriguez-Brito S."/>
            <person name="Sakthikumar S."/>
            <person name="Salem-Izacc S.M."/>
            <person name="Sykes S.M."/>
            <person name="Teixeira M.M."/>
            <person name="Vallejo M.C."/>
            <person name="Walter M.E."/>
            <person name="Yandava C."/>
            <person name="Young S."/>
            <person name="Zeng Q."/>
            <person name="Zucker J."/>
            <person name="Felipe M.S."/>
            <person name="Goldman G.H."/>
            <person name="Haas B.J."/>
            <person name="McEwen J.G."/>
            <person name="Nino-Vega G."/>
            <person name="Puccia R."/>
            <person name="San-Blas G."/>
            <person name="Soares C.M."/>
            <person name="Birren B.W."/>
            <person name="Cuomo C.A."/>
        </authorList>
    </citation>
    <scope>NUCLEOTIDE SEQUENCE [LARGE SCALE GENOMIC DNA]</scope>
    <source>
        <strain evidence="4">ATCC MYA-826 / Pb01</strain>
    </source>
</reference>
<dbReference type="VEuPathDB" id="FungiDB:PAAG_12286"/>
<dbReference type="HOGENOM" id="CLU_806756_0_0_1"/>
<evidence type="ECO:0000313" key="4">
    <source>
        <dbReference type="Proteomes" id="UP000002059"/>
    </source>
</evidence>
<dbReference type="PROSITE" id="PS51419">
    <property type="entry name" value="RAB"/>
    <property type="match status" value="1"/>
</dbReference>
<dbReference type="RefSeq" id="XP_015702594.1">
    <property type="nucleotide sequence ID" value="XM_015847798.1"/>
</dbReference>
<dbReference type="PANTHER" id="PTHR24070">
    <property type="entry name" value="RAS, DI-RAS, AND RHEB FAMILY MEMBERS OF SMALL GTPASE SUPERFAMILY"/>
    <property type="match status" value="1"/>
</dbReference>
<keyword evidence="2" id="KW-0342">GTP-binding</keyword>
<gene>
    <name evidence="3" type="ORF">PAAG_12286</name>
</gene>
<dbReference type="SMART" id="SM00173">
    <property type="entry name" value="RAS"/>
    <property type="match status" value="1"/>
</dbReference>
<dbReference type="GO" id="GO:0005525">
    <property type="term" value="F:GTP binding"/>
    <property type="evidence" value="ECO:0007669"/>
    <property type="project" value="UniProtKB-KW"/>
</dbReference>
<dbReference type="Proteomes" id="UP000002059">
    <property type="component" value="Partially assembled WGS sequence"/>
</dbReference>